<name>A0A445N425_9BACT</name>
<gene>
    <name evidence="3" type="ORF">PITCH_A950002</name>
</gene>
<accession>A0A445N425</accession>
<protein>
    <submittedName>
        <fullName evidence="3">Putative EAL and modified HD-GYP domain-containing signal transduction protein</fullName>
    </submittedName>
</protein>
<dbReference type="PROSITE" id="PS51833">
    <property type="entry name" value="HDOD"/>
    <property type="match status" value="1"/>
</dbReference>
<dbReference type="PANTHER" id="PTHR33525">
    <property type="match status" value="1"/>
</dbReference>
<dbReference type="PIRSF" id="PIRSF003180">
    <property type="entry name" value="DiGMPpdiest_YuxH"/>
    <property type="match status" value="1"/>
</dbReference>
<evidence type="ECO:0000313" key="3">
    <source>
        <dbReference type="EMBL" id="SPD76441.1"/>
    </source>
</evidence>
<dbReference type="SUPFAM" id="SSF109604">
    <property type="entry name" value="HD-domain/PDEase-like"/>
    <property type="match status" value="1"/>
</dbReference>
<dbReference type="InterPro" id="IPR052340">
    <property type="entry name" value="RNase_Y/CdgJ"/>
</dbReference>
<dbReference type="SMART" id="SM00052">
    <property type="entry name" value="EAL"/>
    <property type="match status" value="1"/>
</dbReference>
<dbReference type="Pfam" id="PF08668">
    <property type="entry name" value="HDOD"/>
    <property type="match status" value="1"/>
</dbReference>
<dbReference type="InterPro" id="IPR035919">
    <property type="entry name" value="EAL_sf"/>
</dbReference>
<dbReference type="PANTHER" id="PTHR33525:SF4">
    <property type="entry name" value="CYCLIC DI-GMP PHOSPHODIESTERASE CDGJ"/>
    <property type="match status" value="1"/>
</dbReference>
<dbReference type="InterPro" id="IPR014408">
    <property type="entry name" value="dGMP_Pdiesterase_EAL/HD-GYP"/>
</dbReference>
<evidence type="ECO:0000259" key="2">
    <source>
        <dbReference type="PROSITE" id="PS51833"/>
    </source>
</evidence>
<reference evidence="3" key="1">
    <citation type="submission" date="2018-01" db="EMBL/GenBank/DDBJ databases">
        <authorList>
            <person name="Regsiter A."/>
            <person name="William W."/>
        </authorList>
    </citation>
    <scope>NUCLEOTIDE SEQUENCE</scope>
    <source>
        <strain evidence="3">TRIP AH-1</strain>
    </source>
</reference>
<evidence type="ECO:0000259" key="1">
    <source>
        <dbReference type="PROSITE" id="PS50883"/>
    </source>
</evidence>
<dbReference type="Gene3D" id="1.10.3210.10">
    <property type="entry name" value="Hypothetical protein af1432"/>
    <property type="match status" value="1"/>
</dbReference>
<dbReference type="EMBL" id="OJIN01000242">
    <property type="protein sequence ID" value="SPD76441.1"/>
    <property type="molecule type" value="Genomic_DNA"/>
</dbReference>
<dbReference type="PROSITE" id="PS50883">
    <property type="entry name" value="EAL"/>
    <property type="match status" value="1"/>
</dbReference>
<proteinExistence type="predicted"/>
<sequence>MEVYVARQPILGKNRTTYGYELLFRGGMTNAFPDIDGDTATSSVLSNSFFSIGMEQIIGGKKALINFTQELLVKKVPMIFPNKKIVVEVLEDVEPAEDVIAACKRIKDGGFDLALDDFFYKSGMEPLIELAKIIKIDFMATPIDEIREMVNQLSKYGVIFLAEKVETYEEFRQAVDMGFEYFQGYFFSRPEIMKGKDVSPSKLTLMQIVAEANKPDFSFDKLEKLISQDVSISYKLLRYINSAYFRRLQEISSIKRAIAMLGEREVRRFISLMGLAKLADDKPDELIRASVIKARLCELIGKNSANKVDASELFTLGLFSCIDAIMDDSMEHLMGNLPLSENIKSALLGKDGKLSDFINLARSYESGDWEGMQQKAKNVGIEDEKIPELYLDAVGWADTLANFQ</sequence>
<dbReference type="Pfam" id="PF00563">
    <property type="entry name" value="EAL"/>
    <property type="match status" value="1"/>
</dbReference>
<dbReference type="InterPro" id="IPR013976">
    <property type="entry name" value="HDOD"/>
</dbReference>
<dbReference type="InterPro" id="IPR001633">
    <property type="entry name" value="EAL_dom"/>
</dbReference>
<dbReference type="AlphaFoldDB" id="A0A445N425"/>
<feature type="domain" description="HDOD" evidence="2">
    <location>
        <begin position="198"/>
        <end position="385"/>
    </location>
</feature>
<dbReference type="Gene3D" id="3.20.20.450">
    <property type="entry name" value="EAL domain"/>
    <property type="match status" value="1"/>
</dbReference>
<organism evidence="3">
    <name type="scientific">uncultured Desulfobacterium sp</name>
    <dbReference type="NCBI Taxonomy" id="201089"/>
    <lineage>
        <taxon>Bacteria</taxon>
        <taxon>Pseudomonadati</taxon>
        <taxon>Thermodesulfobacteriota</taxon>
        <taxon>Desulfobacteria</taxon>
        <taxon>Desulfobacterales</taxon>
        <taxon>Desulfobacteriaceae</taxon>
        <taxon>Desulfobacterium</taxon>
        <taxon>environmental samples</taxon>
    </lineage>
</organism>
<dbReference type="SUPFAM" id="SSF141868">
    <property type="entry name" value="EAL domain-like"/>
    <property type="match status" value="1"/>
</dbReference>
<feature type="domain" description="EAL" evidence="1">
    <location>
        <begin position="1"/>
        <end position="204"/>
    </location>
</feature>